<evidence type="ECO:0000313" key="3">
    <source>
        <dbReference type="Proteomes" id="UP000199513"/>
    </source>
</evidence>
<dbReference type="SMART" id="SM00849">
    <property type="entry name" value="Lactamase_B"/>
    <property type="match status" value="1"/>
</dbReference>
<keyword evidence="3" id="KW-1185">Reference proteome</keyword>
<dbReference type="SUPFAM" id="SSF56281">
    <property type="entry name" value="Metallo-hydrolase/oxidoreductase"/>
    <property type="match status" value="1"/>
</dbReference>
<sequence>MKVRFLGTGTSQGIPVIACECKVCKSLDFRDKRLRTSIQIEVDGLSIVIDTGPDFRQQMLSAHITQLDAVLFTHEHKDHTAGLDDIRAYNFKDDRDMPVYAMERVANKIRQVFDYIFAEHKYPGIPRVVLHSIENAPFYINQTQIIPIEVMHYKLPVFGFRIEDFTYITDAKTVAEKEIEKIRGSKILVVNALRKEEHLSHFNLEQALDFIHKIKPQKAFLTHLSHNMGLHKKVSAELPDNVFIAYDGLEINC</sequence>
<proteinExistence type="predicted"/>
<accession>A0A1I2G4J7</accession>
<evidence type="ECO:0000313" key="2">
    <source>
        <dbReference type="EMBL" id="SFF11696.1"/>
    </source>
</evidence>
<dbReference type="PANTHER" id="PTHR42663">
    <property type="entry name" value="HYDROLASE C777.06C-RELATED-RELATED"/>
    <property type="match status" value="1"/>
</dbReference>
<dbReference type="InterPro" id="IPR036866">
    <property type="entry name" value="RibonucZ/Hydroxyglut_hydro"/>
</dbReference>
<gene>
    <name evidence="2" type="ORF">SAMN04488541_101661</name>
</gene>
<dbReference type="PANTHER" id="PTHR42663:SF6">
    <property type="entry name" value="HYDROLASE C777.06C-RELATED"/>
    <property type="match status" value="1"/>
</dbReference>
<dbReference type="RefSeq" id="WP_091544874.1">
    <property type="nucleotide sequence ID" value="NZ_FONY01000016.1"/>
</dbReference>
<dbReference type="CDD" id="cd16279">
    <property type="entry name" value="metallo-hydrolase-like_MBL-fold"/>
    <property type="match status" value="1"/>
</dbReference>
<dbReference type="EMBL" id="FONY01000016">
    <property type="protein sequence ID" value="SFF11696.1"/>
    <property type="molecule type" value="Genomic_DNA"/>
</dbReference>
<evidence type="ECO:0000259" key="1">
    <source>
        <dbReference type="SMART" id="SM00849"/>
    </source>
</evidence>
<dbReference type="Gene3D" id="3.60.15.10">
    <property type="entry name" value="Ribonuclease Z/Hydroxyacylglutathione hydrolase-like"/>
    <property type="match status" value="1"/>
</dbReference>
<dbReference type="Pfam" id="PF12706">
    <property type="entry name" value="Lactamase_B_2"/>
    <property type="match status" value="1"/>
</dbReference>
<organism evidence="2 3">
    <name type="scientific">Thermoflexibacter ruber</name>
    <dbReference type="NCBI Taxonomy" id="1003"/>
    <lineage>
        <taxon>Bacteria</taxon>
        <taxon>Pseudomonadati</taxon>
        <taxon>Bacteroidota</taxon>
        <taxon>Cytophagia</taxon>
        <taxon>Cytophagales</taxon>
        <taxon>Thermoflexibacteraceae</taxon>
        <taxon>Thermoflexibacter</taxon>
    </lineage>
</organism>
<feature type="domain" description="Metallo-beta-lactamase" evidence="1">
    <location>
        <begin position="34"/>
        <end position="226"/>
    </location>
</feature>
<protein>
    <submittedName>
        <fullName evidence="2">Phosphoribosyl 1,2-cyclic phosphate phosphodiesterase</fullName>
    </submittedName>
</protein>
<dbReference type="AlphaFoldDB" id="A0A1I2G4J7"/>
<dbReference type="STRING" id="1003.SAMN04488541_101661"/>
<dbReference type="InterPro" id="IPR001279">
    <property type="entry name" value="Metallo-B-lactamas"/>
</dbReference>
<dbReference type="Proteomes" id="UP000199513">
    <property type="component" value="Unassembled WGS sequence"/>
</dbReference>
<dbReference type="OrthoDB" id="9781189at2"/>
<reference evidence="2 3" key="1">
    <citation type="submission" date="2016-10" db="EMBL/GenBank/DDBJ databases">
        <authorList>
            <person name="de Groot N.N."/>
        </authorList>
    </citation>
    <scope>NUCLEOTIDE SEQUENCE [LARGE SCALE GENOMIC DNA]</scope>
    <source>
        <strain>GEY</strain>
        <strain evidence="3">DSM 9560</strain>
    </source>
</reference>
<name>A0A1I2G4J7_9BACT</name>